<sequence>MASIDQEIKEMINKRDSMKSKLSGLKNEMQRIEINMKNRQRKLEITRRQYSVVKQDIQGIRNEIFQLHKKRSEMEDATSLLLDEVERKESDLEQLNLSKDTLDENIARIQKLIPEISESNKMLKAVNHEVRFRIDSLSKKKYEIDAEISEILPKLSLTDDTIASDLNLLNANFLAVINDRTETAGLKISSEMQEKTLKQSVEELNGTIMDLEVAQMFMGEMLNLRASLGKAKKQHAEVTEKLNNLQKANDKKASEISEVSNRNKNRLNEINAIVAEIGHYEETASLARDAAQKHDNLVANHDNLKQEIKDLLDEKLLLEKELMSAIDKANMLVDIVNKGL</sequence>
<feature type="coiled-coil region" evidence="1">
    <location>
        <begin position="228"/>
        <end position="262"/>
    </location>
</feature>
<organism evidence="2">
    <name type="scientific">Candidatus Magnetananas rongchengensis</name>
    <dbReference type="NCBI Taxonomy" id="1463558"/>
    <lineage>
        <taxon>Bacteria</taxon>
        <taxon>Pseudomonadati</taxon>
        <taxon>Thermodesulfobacteriota</taxon>
        <taxon>Desulfobacteria</taxon>
        <taxon>Desulfobacterales</taxon>
        <taxon>Desulfobacteraceae</taxon>
        <taxon>Candidatus Magnetananas</taxon>
    </lineage>
</organism>
<feature type="coiled-coil region" evidence="1">
    <location>
        <begin position="1"/>
        <end position="49"/>
    </location>
</feature>
<dbReference type="EMBL" id="KY084568">
    <property type="protein sequence ID" value="ASQ41174.1"/>
    <property type="molecule type" value="Genomic_DNA"/>
</dbReference>
<dbReference type="Gene3D" id="1.10.287.1490">
    <property type="match status" value="1"/>
</dbReference>
<proteinExistence type="predicted"/>
<evidence type="ECO:0000256" key="1">
    <source>
        <dbReference type="SAM" id="Coils"/>
    </source>
</evidence>
<accession>A0A3S6J4K0</accession>
<gene>
    <name evidence="2" type="primary">mad21</name>
</gene>
<feature type="coiled-coil region" evidence="1">
    <location>
        <begin position="85"/>
        <end position="112"/>
    </location>
</feature>
<reference evidence="2" key="1">
    <citation type="submission" date="2016-11" db="EMBL/GenBank/DDBJ databases">
        <title>Region harboring genes involved in magnetosome formation of Candidatus Magnetananas rongchenensis.</title>
        <authorList>
            <person name="Wang M."/>
            <person name="Chen Y.-R."/>
            <person name="Zhang W."/>
            <person name="Pan H."/>
            <person name="Xiao T."/>
            <person name="Wu L.-F."/>
        </authorList>
    </citation>
    <scope>NUCLEOTIDE SEQUENCE</scope>
</reference>
<dbReference type="AlphaFoldDB" id="A0A3S6J4K0"/>
<keyword evidence="1" id="KW-0175">Coiled coil</keyword>
<feature type="coiled-coil region" evidence="1">
    <location>
        <begin position="287"/>
        <end position="328"/>
    </location>
</feature>
<evidence type="ECO:0000313" key="2">
    <source>
        <dbReference type="EMBL" id="ASQ41174.1"/>
    </source>
</evidence>
<protein>
    <submittedName>
        <fullName evidence="2">Magnetosome protein Mad21</fullName>
    </submittedName>
</protein>
<name>A0A3S6J4K0_9BACT</name>